<dbReference type="RefSeq" id="WP_322467724.1">
    <property type="nucleotide sequence ID" value="NZ_JAXOJX010000060.1"/>
</dbReference>
<keyword evidence="4" id="KW-1003">Cell membrane</keyword>
<evidence type="ECO:0000256" key="6">
    <source>
        <dbReference type="ARBA" id="ARBA00022692"/>
    </source>
</evidence>
<evidence type="ECO:0000259" key="11">
    <source>
        <dbReference type="PROSITE" id="PS52015"/>
    </source>
</evidence>
<accession>A0ABU5IMS9</accession>
<dbReference type="Pfam" id="PF03544">
    <property type="entry name" value="TonB_C"/>
    <property type="match status" value="1"/>
</dbReference>
<comment type="caution">
    <text evidence="12">The sequence shown here is derived from an EMBL/GenBank/DDBJ whole genome shotgun (WGS) entry which is preliminary data.</text>
</comment>
<keyword evidence="13" id="KW-1185">Reference proteome</keyword>
<dbReference type="EMBL" id="JAXOJX010000060">
    <property type="protein sequence ID" value="MDZ5460190.1"/>
    <property type="molecule type" value="Genomic_DNA"/>
</dbReference>
<keyword evidence="3" id="KW-0813">Transport</keyword>
<reference evidence="12 13" key="1">
    <citation type="submission" date="2023-11" db="EMBL/GenBank/DDBJ databases">
        <title>Draft genome of Azohydromonas lata strain H1 (DSM1123), a polyhydroxyalkanoate producer.</title>
        <authorList>
            <person name="Traversa D."/>
            <person name="D'Addabbo P."/>
            <person name="Pazzani C."/>
            <person name="Manzari C."/>
            <person name="Chiara M."/>
            <person name="Scrascia M."/>
        </authorList>
    </citation>
    <scope>NUCLEOTIDE SEQUENCE [LARGE SCALE GENOMIC DNA]</scope>
    <source>
        <strain evidence="12 13">H1</strain>
    </source>
</reference>
<evidence type="ECO:0000256" key="5">
    <source>
        <dbReference type="ARBA" id="ARBA00022519"/>
    </source>
</evidence>
<dbReference type="InterPro" id="IPR051045">
    <property type="entry name" value="TonB-dependent_transducer"/>
</dbReference>
<name>A0ABU5IMS9_9BURK</name>
<evidence type="ECO:0000256" key="4">
    <source>
        <dbReference type="ARBA" id="ARBA00022475"/>
    </source>
</evidence>
<proteinExistence type="inferred from homology"/>
<protein>
    <submittedName>
        <fullName evidence="12">Energy transducer TonB</fullName>
    </submittedName>
</protein>
<evidence type="ECO:0000256" key="3">
    <source>
        <dbReference type="ARBA" id="ARBA00022448"/>
    </source>
</evidence>
<keyword evidence="9" id="KW-0472">Membrane</keyword>
<evidence type="ECO:0000256" key="9">
    <source>
        <dbReference type="ARBA" id="ARBA00023136"/>
    </source>
</evidence>
<keyword evidence="6" id="KW-0812">Transmembrane</keyword>
<keyword evidence="8" id="KW-1133">Transmembrane helix</keyword>
<keyword evidence="7" id="KW-0653">Protein transport</keyword>
<evidence type="ECO:0000313" key="13">
    <source>
        <dbReference type="Proteomes" id="UP001293718"/>
    </source>
</evidence>
<dbReference type="PANTHER" id="PTHR33446:SF2">
    <property type="entry name" value="PROTEIN TONB"/>
    <property type="match status" value="1"/>
</dbReference>
<dbReference type="PANTHER" id="PTHR33446">
    <property type="entry name" value="PROTEIN TONB-RELATED"/>
    <property type="match status" value="1"/>
</dbReference>
<feature type="domain" description="TonB C-terminal" evidence="11">
    <location>
        <begin position="33"/>
        <end position="124"/>
    </location>
</feature>
<dbReference type="SUPFAM" id="SSF74653">
    <property type="entry name" value="TolA/TonB C-terminal domain"/>
    <property type="match status" value="1"/>
</dbReference>
<evidence type="ECO:0000256" key="2">
    <source>
        <dbReference type="ARBA" id="ARBA00006555"/>
    </source>
</evidence>
<dbReference type="Proteomes" id="UP001293718">
    <property type="component" value="Unassembled WGS sequence"/>
</dbReference>
<sequence length="124" mass="13277">PLEPPAPVAAPPAPPVPPAPPAPPAAPPQPKTIAISAVEYLTPPVLNYPAAARRAGESGRVNVRVLVDARGMPQQMQLTRSSGFARLDEAALATVRATRFKPYMENGQPHAFWVLMPLIFELEE</sequence>
<evidence type="ECO:0000256" key="10">
    <source>
        <dbReference type="SAM" id="MobiDB-lite"/>
    </source>
</evidence>
<dbReference type="NCBIfam" id="TIGR01352">
    <property type="entry name" value="tonB_Cterm"/>
    <property type="match status" value="1"/>
</dbReference>
<dbReference type="InterPro" id="IPR006260">
    <property type="entry name" value="TonB/TolA_C"/>
</dbReference>
<comment type="subcellular location">
    <subcellularLocation>
        <location evidence="1">Cell inner membrane</location>
        <topology evidence="1">Single-pass membrane protein</topology>
        <orientation evidence="1">Periplasmic side</orientation>
    </subcellularLocation>
</comment>
<gene>
    <name evidence="12" type="ORF">SM757_26780</name>
</gene>
<evidence type="ECO:0000256" key="7">
    <source>
        <dbReference type="ARBA" id="ARBA00022927"/>
    </source>
</evidence>
<keyword evidence="5" id="KW-0997">Cell inner membrane</keyword>
<dbReference type="PROSITE" id="PS52015">
    <property type="entry name" value="TONB_CTD"/>
    <property type="match status" value="1"/>
</dbReference>
<dbReference type="Gene3D" id="3.30.1150.10">
    <property type="match status" value="1"/>
</dbReference>
<feature type="non-terminal residue" evidence="12">
    <location>
        <position position="1"/>
    </location>
</feature>
<evidence type="ECO:0000256" key="1">
    <source>
        <dbReference type="ARBA" id="ARBA00004383"/>
    </source>
</evidence>
<evidence type="ECO:0000256" key="8">
    <source>
        <dbReference type="ARBA" id="ARBA00022989"/>
    </source>
</evidence>
<dbReference type="InterPro" id="IPR037682">
    <property type="entry name" value="TonB_C"/>
</dbReference>
<comment type="similarity">
    <text evidence="2">Belongs to the TonB family.</text>
</comment>
<feature type="region of interest" description="Disordered" evidence="10">
    <location>
        <begin position="1"/>
        <end position="30"/>
    </location>
</feature>
<evidence type="ECO:0000313" key="12">
    <source>
        <dbReference type="EMBL" id="MDZ5460190.1"/>
    </source>
</evidence>
<organism evidence="12 13">
    <name type="scientific">Azohydromonas lata</name>
    <dbReference type="NCBI Taxonomy" id="45677"/>
    <lineage>
        <taxon>Bacteria</taxon>
        <taxon>Pseudomonadati</taxon>
        <taxon>Pseudomonadota</taxon>
        <taxon>Betaproteobacteria</taxon>
        <taxon>Burkholderiales</taxon>
        <taxon>Sphaerotilaceae</taxon>
        <taxon>Azohydromonas</taxon>
    </lineage>
</organism>